<comment type="caution">
    <text evidence="2">The sequence shown here is derived from an EMBL/GenBank/DDBJ whole genome shotgun (WGS) entry which is preliminary data.</text>
</comment>
<accession>A0AAD3HKJ4</accession>
<dbReference type="EMBL" id="BMAR01000007">
    <property type="protein sequence ID" value="GFR44073.1"/>
    <property type="molecule type" value="Genomic_DNA"/>
</dbReference>
<sequence>MFGAHHGMSSPCQQRSFPCLGGEPSKRSSGHQTSQKVALAVLVMAAIACLQGLRWLSHGYNATDEAIKASAAEAVYTPAEAQYFGRNYRHRLLNAQLRDKDNEVKLLRAQLESAVKASQLKEDSIRSAEIMIQSLREREEAAKQSRSKAQLALAEKAMALQTCQSQTETLLAEVTQCGRALRRL</sequence>
<reference evidence="2 3" key="1">
    <citation type="journal article" date="2021" name="Sci. Rep.">
        <title>Genome sequencing of the multicellular alga Astrephomene provides insights into convergent evolution of germ-soma differentiation.</title>
        <authorList>
            <person name="Yamashita S."/>
            <person name="Yamamoto K."/>
            <person name="Matsuzaki R."/>
            <person name="Suzuki S."/>
            <person name="Yamaguchi H."/>
            <person name="Hirooka S."/>
            <person name="Minakuchi Y."/>
            <person name="Miyagishima S."/>
            <person name="Kawachi M."/>
            <person name="Toyoda A."/>
            <person name="Nozaki H."/>
        </authorList>
    </citation>
    <scope>NUCLEOTIDE SEQUENCE [LARGE SCALE GENOMIC DNA]</scope>
    <source>
        <strain evidence="2 3">NIES-4017</strain>
    </source>
</reference>
<keyword evidence="1" id="KW-0175">Coiled coil</keyword>
<organism evidence="2 3">
    <name type="scientific">Astrephomene gubernaculifera</name>
    <dbReference type="NCBI Taxonomy" id="47775"/>
    <lineage>
        <taxon>Eukaryota</taxon>
        <taxon>Viridiplantae</taxon>
        <taxon>Chlorophyta</taxon>
        <taxon>core chlorophytes</taxon>
        <taxon>Chlorophyceae</taxon>
        <taxon>CS clade</taxon>
        <taxon>Chlamydomonadales</taxon>
        <taxon>Astrephomenaceae</taxon>
        <taxon>Astrephomene</taxon>
    </lineage>
</organism>
<dbReference type="AlphaFoldDB" id="A0AAD3HKJ4"/>
<feature type="coiled-coil region" evidence="1">
    <location>
        <begin position="90"/>
        <end position="152"/>
    </location>
</feature>
<evidence type="ECO:0000313" key="3">
    <source>
        <dbReference type="Proteomes" id="UP001054857"/>
    </source>
</evidence>
<dbReference type="Proteomes" id="UP001054857">
    <property type="component" value="Unassembled WGS sequence"/>
</dbReference>
<proteinExistence type="predicted"/>
<protein>
    <submittedName>
        <fullName evidence="2">Uncharacterized protein</fullName>
    </submittedName>
</protein>
<keyword evidence="3" id="KW-1185">Reference proteome</keyword>
<name>A0AAD3HKJ4_9CHLO</name>
<evidence type="ECO:0000256" key="1">
    <source>
        <dbReference type="SAM" id="Coils"/>
    </source>
</evidence>
<evidence type="ECO:0000313" key="2">
    <source>
        <dbReference type="EMBL" id="GFR44073.1"/>
    </source>
</evidence>
<gene>
    <name evidence="2" type="ORF">Agub_g5233</name>
</gene>